<organism evidence="1 2">
    <name type="scientific">Saccharopolyspora flava</name>
    <dbReference type="NCBI Taxonomy" id="95161"/>
    <lineage>
        <taxon>Bacteria</taxon>
        <taxon>Bacillati</taxon>
        <taxon>Actinomycetota</taxon>
        <taxon>Actinomycetes</taxon>
        <taxon>Pseudonocardiales</taxon>
        <taxon>Pseudonocardiaceae</taxon>
        <taxon>Saccharopolyspora</taxon>
    </lineage>
</organism>
<reference evidence="2" key="1">
    <citation type="submission" date="2016-10" db="EMBL/GenBank/DDBJ databases">
        <authorList>
            <person name="Varghese N."/>
            <person name="Submissions S."/>
        </authorList>
    </citation>
    <scope>NUCLEOTIDE SEQUENCE [LARGE SCALE GENOMIC DNA]</scope>
    <source>
        <strain evidence="2">DSM 44771</strain>
    </source>
</reference>
<keyword evidence="2" id="KW-1185">Reference proteome</keyword>
<dbReference type="OrthoDB" id="3697935at2"/>
<protein>
    <submittedName>
        <fullName evidence="1">Uncharacterized protein</fullName>
    </submittedName>
</protein>
<accession>A0A1I6SE87</accession>
<name>A0A1I6SE87_9PSEU</name>
<dbReference type="AlphaFoldDB" id="A0A1I6SE87"/>
<dbReference type="EMBL" id="FOZX01000004">
    <property type="protein sequence ID" value="SFS75257.1"/>
    <property type="molecule type" value="Genomic_DNA"/>
</dbReference>
<evidence type="ECO:0000313" key="2">
    <source>
        <dbReference type="Proteomes" id="UP000198852"/>
    </source>
</evidence>
<dbReference type="RefSeq" id="WP_093418122.1">
    <property type="nucleotide sequence ID" value="NZ_FOZX01000004.1"/>
</dbReference>
<sequence length="65" mass="7338">MTPERRLAVLVRKTQWLLDDIAHRLAGHRCTRAERDSAAEVFEELAAALRQQQLPGEVVDGARSE</sequence>
<proteinExistence type="predicted"/>
<evidence type="ECO:0000313" key="1">
    <source>
        <dbReference type="EMBL" id="SFS75257.1"/>
    </source>
</evidence>
<gene>
    <name evidence="1" type="ORF">SAMN05660874_03147</name>
</gene>
<dbReference type="Proteomes" id="UP000198852">
    <property type="component" value="Unassembled WGS sequence"/>
</dbReference>